<evidence type="ECO:0000256" key="4">
    <source>
        <dbReference type="ARBA" id="ARBA00022801"/>
    </source>
</evidence>
<proteinExistence type="inferred from homology"/>
<dbReference type="Proteomes" id="UP000030008">
    <property type="component" value="Unassembled WGS sequence"/>
</dbReference>
<feature type="active site" evidence="5">
    <location>
        <position position="56"/>
    </location>
</feature>
<dbReference type="InterPro" id="IPR019533">
    <property type="entry name" value="Peptidase_S26"/>
</dbReference>
<dbReference type="PANTHER" id="PTHR43390:SF1">
    <property type="entry name" value="CHLOROPLAST PROCESSING PEPTIDASE"/>
    <property type="match status" value="1"/>
</dbReference>
<reference evidence="9" key="4">
    <citation type="journal article" date="2022" name="Clin. Infect. Dis.">
        <title>Association between Clostridium innocuum and antibiotic-associated diarrhea in adults and children: A cross-sectional study and comparative genomics analysis.</title>
        <authorList>
            <person name="Cherny K.E."/>
            <person name="Muscat E.B."/>
            <person name="Balaji A."/>
            <person name="Mukherjee J."/>
            <person name="Ozer E.A."/>
            <person name="Angarone M.P."/>
            <person name="Hauser A.R."/>
            <person name="Sichel J.S."/>
            <person name="Amponsah E."/>
            <person name="Kociolek L.K."/>
        </authorList>
    </citation>
    <scope>NUCLEOTIDE SEQUENCE</scope>
    <source>
        <strain evidence="9">NU1-AC-029v</strain>
    </source>
</reference>
<dbReference type="EMBL" id="WWTN01000003">
    <property type="protein sequence ID" value="MZH54694.1"/>
    <property type="molecule type" value="Genomic_DNA"/>
</dbReference>
<comment type="subcellular location">
    <subcellularLocation>
        <location evidence="1">Cell membrane</location>
        <topology evidence="1">Single-pass type II membrane protein</topology>
    </subcellularLocation>
    <subcellularLocation>
        <location evidence="6">Membrane</location>
        <topology evidence="6">Single-pass type II membrane protein</topology>
    </subcellularLocation>
</comment>
<dbReference type="EMBL" id="CP048838">
    <property type="protein sequence ID" value="QJA02691.1"/>
    <property type="molecule type" value="Genomic_DNA"/>
</dbReference>
<evidence type="ECO:0000256" key="5">
    <source>
        <dbReference type="PIRSR" id="PIRSR600223-1"/>
    </source>
</evidence>
<comment type="similarity">
    <text evidence="2 6">Belongs to the peptidase S26 family.</text>
</comment>
<reference evidence="8 12" key="1">
    <citation type="submission" date="2014-08" db="EMBL/GenBank/DDBJ databases">
        <title>Clostridium innocuum, an unnegligible vancomycin-resistant pathogen causing extra-intestinal infections.</title>
        <authorList>
            <person name="Feng Y."/>
            <person name="Chiu C.-H."/>
        </authorList>
    </citation>
    <scope>NUCLEOTIDE SEQUENCE [LARGE SCALE GENOMIC DNA]</scope>
    <source>
        <strain evidence="8 12">AN88</strain>
    </source>
</reference>
<evidence type="ECO:0000256" key="2">
    <source>
        <dbReference type="ARBA" id="ARBA00009370"/>
    </source>
</evidence>
<dbReference type="RefSeq" id="WP_002608919.1">
    <property type="nucleotide sequence ID" value="NZ_AP025565.1"/>
</dbReference>
<dbReference type="Gene3D" id="2.10.109.10">
    <property type="entry name" value="Umud Fragment, subunit A"/>
    <property type="match status" value="1"/>
</dbReference>
<name>A0A099I8Y2_CLOIN</name>
<keyword evidence="6" id="KW-0812">Transmembrane</keyword>
<accession>A0A099I8Y2</accession>
<protein>
    <recommendedName>
        <fullName evidence="6">Signal peptidase I</fullName>
        <ecNumber evidence="6">3.4.21.89</ecNumber>
    </recommendedName>
</protein>
<evidence type="ECO:0000313" key="10">
    <source>
        <dbReference type="EMBL" id="MZH54694.1"/>
    </source>
</evidence>
<dbReference type="InterPro" id="IPR019756">
    <property type="entry name" value="Pept_S26A_signal_pept_1_Ser-AS"/>
</dbReference>
<dbReference type="Proteomes" id="UP001203972">
    <property type="component" value="Unassembled WGS sequence"/>
</dbReference>
<dbReference type="GO" id="GO:0004252">
    <property type="term" value="F:serine-type endopeptidase activity"/>
    <property type="evidence" value="ECO:0007669"/>
    <property type="project" value="InterPro"/>
</dbReference>
<evidence type="ECO:0000313" key="11">
    <source>
        <dbReference type="EMBL" id="QJA02691.1"/>
    </source>
</evidence>
<evidence type="ECO:0000256" key="1">
    <source>
        <dbReference type="ARBA" id="ARBA00004401"/>
    </source>
</evidence>
<evidence type="ECO:0000259" key="7">
    <source>
        <dbReference type="Pfam" id="PF10502"/>
    </source>
</evidence>
<evidence type="ECO:0000256" key="6">
    <source>
        <dbReference type="RuleBase" id="RU362042"/>
    </source>
</evidence>
<dbReference type="PRINTS" id="PR00727">
    <property type="entry name" value="LEADERPTASE"/>
</dbReference>
<dbReference type="EMBL" id="JQIF01000035">
    <property type="protein sequence ID" value="KGJ53692.1"/>
    <property type="molecule type" value="Genomic_DNA"/>
</dbReference>
<dbReference type="EMBL" id="JAKTMA010000019">
    <property type="protein sequence ID" value="MCR0233462.1"/>
    <property type="molecule type" value="Genomic_DNA"/>
</dbReference>
<gene>
    <name evidence="9" type="primary">lepB</name>
    <name evidence="8" type="ORF">CIAN88_07860</name>
    <name evidence="11" type="ORF">G4D54_09725</name>
    <name evidence="10" type="ORF">GT664_02720</name>
    <name evidence="9" type="ORF">MKC95_11855</name>
</gene>
<reference evidence="10" key="2">
    <citation type="journal article" date="2019" name="Nat. Med.">
        <title>A library of human gut bacterial isolates paired with longitudinal multiomics data enables mechanistic microbiome research.</title>
        <authorList>
            <person name="Poyet M."/>
            <person name="Groussin M."/>
            <person name="Gibbons S.M."/>
            <person name="Avila-Pacheco J."/>
            <person name="Jiang X."/>
            <person name="Kearney S.M."/>
            <person name="Perrotta A.R."/>
            <person name="Berdy B."/>
            <person name="Zhao S."/>
            <person name="Lieberman T.D."/>
            <person name="Swanson P.K."/>
            <person name="Smith M."/>
            <person name="Roesemann S."/>
            <person name="Alexander J.E."/>
            <person name="Rich S.A."/>
            <person name="Livny J."/>
            <person name="Vlamakis H."/>
            <person name="Clish C."/>
            <person name="Bullock K."/>
            <person name="Deik A."/>
            <person name="Scott J."/>
            <person name="Pierce K.A."/>
            <person name="Xavier R.J."/>
            <person name="Alm E.J."/>
        </authorList>
    </citation>
    <scope>NUCLEOTIDE SEQUENCE</scope>
    <source>
        <strain evidence="10">BIOML-A12</strain>
    </source>
</reference>
<dbReference type="SUPFAM" id="SSF51306">
    <property type="entry name" value="LexA/Signal peptidase"/>
    <property type="match status" value="1"/>
</dbReference>
<dbReference type="InterPro" id="IPR036286">
    <property type="entry name" value="LexA/Signal_pep-like_sf"/>
</dbReference>
<evidence type="ECO:0000313" key="9">
    <source>
        <dbReference type="EMBL" id="MCR0233462.1"/>
    </source>
</evidence>
<keyword evidence="6" id="KW-0472">Membrane</keyword>
<dbReference type="CDD" id="cd06530">
    <property type="entry name" value="S26_SPase_I"/>
    <property type="match status" value="1"/>
</dbReference>
<feature type="transmembrane region" description="Helical" evidence="6">
    <location>
        <begin position="21"/>
        <end position="43"/>
    </location>
</feature>
<dbReference type="PROSITE" id="PS00501">
    <property type="entry name" value="SPASE_I_1"/>
    <property type="match status" value="1"/>
</dbReference>
<keyword evidence="6" id="KW-1133">Transmembrane helix</keyword>
<sequence length="200" mass="23214">MQKQEKDRHRLEEHESLAGVIFSNLFSLLKIFLVCFVLVYLTANYLVRPLRVQGGSMYPTLKTGEFGFGNAFSGHFQEIKRGDIVIVYDKKKTHTYWVKRVIGLPGERIRASGDTVYINDTAIQEPYLDNDYADSIRLTENYKFTEDFDEVQLGEDEYYLMGDNRYASKDSREMGAFKRGDIKAVDFFIVLPFNKMRVAE</sequence>
<dbReference type="GO" id="GO:0006465">
    <property type="term" value="P:signal peptide processing"/>
    <property type="evidence" value="ECO:0007669"/>
    <property type="project" value="InterPro"/>
</dbReference>
<dbReference type="InterPro" id="IPR000223">
    <property type="entry name" value="Pept_S26A_signal_pept_1"/>
</dbReference>
<keyword evidence="4 6" id="KW-0378">Hydrolase</keyword>
<reference evidence="11 13" key="3">
    <citation type="submission" date="2020-02" db="EMBL/GenBank/DDBJ databases">
        <authorList>
            <person name="Kociolek L.K."/>
            <person name="Ozer E.A."/>
        </authorList>
    </citation>
    <scope>NUCLEOTIDE SEQUENCE [LARGE SCALE GENOMIC DNA]</scope>
    <source>
        <strain evidence="11 13">ATCC 14501</strain>
    </source>
</reference>
<evidence type="ECO:0000256" key="3">
    <source>
        <dbReference type="ARBA" id="ARBA00022670"/>
    </source>
</evidence>
<comment type="catalytic activity">
    <reaction evidence="6">
        <text>Cleavage of hydrophobic, N-terminal signal or leader sequences from secreted and periplasmic proteins.</text>
        <dbReference type="EC" id="3.4.21.89"/>
    </reaction>
</comment>
<evidence type="ECO:0000313" key="8">
    <source>
        <dbReference type="EMBL" id="KGJ53692.1"/>
    </source>
</evidence>
<dbReference type="Proteomes" id="UP000503330">
    <property type="component" value="Chromosome"/>
</dbReference>
<feature type="domain" description="Peptidase S26" evidence="7">
    <location>
        <begin position="27"/>
        <end position="189"/>
    </location>
</feature>
<evidence type="ECO:0000313" key="13">
    <source>
        <dbReference type="Proteomes" id="UP000503330"/>
    </source>
</evidence>
<dbReference type="Pfam" id="PF10502">
    <property type="entry name" value="Peptidase_S26"/>
    <property type="match status" value="1"/>
</dbReference>
<dbReference type="PANTHER" id="PTHR43390">
    <property type="entry name" value="SIGNAL PEPTIDASE I"/>
    <property type="match status" value="1"/>
</dbReference>
<organism evidence="8 12">
    <name type="scientific">Clostridium innocuum</name>
    <dbReference type="NCBI Taxonomy" id="1522"/>
    <lineage>
        <taxon>Bacteria</taxon>
        <taxon>Bacillati</taxon>
        <taxon>Bacillota</taxon>
        <taxon>Clostridia</taxon>
        <taxon>Eubacteriales</taxon>
        <taxon>Clostridiaceae</taxon>
        <taxon>Clostridium</taxon>
    </lineage>
</organism>
<dbReference type="EC" id="3.4.21.89" evidence="6"/>
<evidence type="ECO:0000313" key="12">
    <source>
        <dbReference type="Proteomes" id="UP000030008"/>
    </source>
</evidence>
<keyword evidence="3 6" id="KW-0645">Protease</keyword>
<dbReference type="NCBIfam" id="TIGR02227">
    <property type="entry name" value="sigpep_I_bact"/>
    <property type="match status" value="1"/>
</dbReference>
<dbReference type="AlphaFoldDB" id="A0A099I8Y2"/>
<dbReference type="GO" id="GO:0005886">
    <property type="term" value="C:plasma membrane"/>
    <property type="evidence" value="ECO:0007669"/>
    <property type="project" value="UniProtKB-SubCell"/>
</dbReference>
<dbReference type="GO" id="GO:0009003">
    <property type="term" value="F:signal peptidase activity"/>
    <property type="evidence" value="ECO:0007669"/>
    <property type="project" value="UniProtKB-EC"/>
</dbReference>
<dbReference type="Proteomes" id="UP000604383">
    <property type="component" value="Unassembled WGS sequence"/>
</dbReference>
<feature type="active site" evidence="5">
    <location>
        <position position="99"/>
    </location>
</feature>
<dbReference type="GeneID" id="61925816"/>